<evidence type="ECO:0000313" key="5">
    <source>
        <dbReference type="Proteomes" id="UP000671852"/>
    </source>
</evidence>
<dbReference type="Proteomes" id="UP000671852">
    <property type="component" value="Chromosome"/>
</dbReference>
<dbReference type="Gene3D" id="2.60.40.790">
    <property type="match status" value="1"/>
</dbReference>
<reference evidence="4" key="1">
    <citation type="submission" date="2019-11" db="EMBL/GenBank/DDBJ databases">
        <authorList>
            <person name="Kojima H."/>
        </authorList>
    </citation>
    <scope>NUCLEOTIDE SEQUENCE</scope>
    <source>
        <strain evidence="4">H1576</strain>
    </source>
</reference>
<dbReference type="CDD" id="cd06464">
    <property type="entry name" value="ACD_sHsps-like"/>
    <property type="match status" value="1"/>
</dbReference>
<accession>A0A975GCA2</accession>
<proteinExistence type="inferred from homology"/>
<comment type="similarity">
    <text evidence="1 2">Belongs to the small heat shock protein (HSP20) family.</text>
</comment>
<dbReference type="InterPro" id="IPR008978">
    <property type="entry name" value="HSP20-like_chaperone"/>
</dbReference>
<dbReference type="PANTHER" id="PTHR11527">
    <property type="entry name" value="HEAT-SHOCK PROTEIN 20 FAMILY MEMBER"/>
    <property type="match status" value="1"/>
</dbReference>
<dbReference type="PROSITE" id="PS01031">
    <property type="entry name" value="SHSP"/>
    <property type="match status" value="1"/>
</dbReference>
<protein>
    <submittedName>
        <fullName evidence="4">Hsp20 family protein</fullName>
    </submittedName>
</protein>
<dbReference type="Pfam" id="PF00011">
    <property type="entry name" value="HSP20"/>
    <property type="match status" value="1"/>
</dbReference>
<reference evidence="4" key="2">
    <citation type="submission" date="2021-04" db="EMBL/GenBank/DDBJ databases">
        <title>Isolation and characterization of a novel species of the genus Sulfurimonas.</title>
        <authorList>
            <person name="Fukui M."/>
        </authorList>
    </citation>
    <scope>NUCLEOTIDE SEQUENCE</scope>
    <source>
        <strain evidence="4">H1576</strain>
    </source>
</reference>
<evidence type="ECO:0000259" key="3">
    <source>
        <dbReference type="PROSITE" id="PS01031"/>
    </source>
</evidence>
<evidence type="ECO:0000313" key="4">
    <source>
        <dbReference type="EMBL" id="QSZ41078.1"/>
    </source>
</evidence>
<feature type="domain" description="SHSP" evidence="3">
    <location>
        <begin position="37"/>
        <end position="150"/>
    </location>
</feature>
<name>A0A975GCA2_9BACT</name>
<sequence length="150" mass="17214">MFITHYNPQRSIREFRRGFDLLNSMLDDYAPRSEGSNLNADFSPAINTREGEFAYHVEVDLPGIKKEDIDISVEDNRLIISGERKIKEEIKEENYYKVESSFGSFSRSFSLPEGVDIENIHAENEDGVLEVIVPKLEKSSVDKVKKITIK</sequence>
<dbReference type="SUPFAM" id="SSF49764">
    <property type="entry name" value="HSP20-like chaperones"/>
    <property type="match status" value="1"/>
</dbReference>
<dbReference type="InterPro" id="IPR031107">
    <property type="entry name" value="Small_HSP"/>
</dbReference>
<organism evidence="4 5">
    <name type="scientific">Sulfurimonas aquatica</name>
    <dbReference type="NCBI Taxonomy" id="2672570"/>
    <lineage>
        <taxon>Bacteria</taxon>
        <taxon>Pseudomonadati</taxon>
        <taxon>Campylobacterota</taxon>
        <taxon>Epsilonproteobacteria</taxon>
        <taxon>Campylobacterales</taxon>
        <taxon>Sulfurimonadaceae</taxon>
        <taxon>Sulfurimonas</taxon>
    </lineage>
</organism>
<dbReference type="RefSeq" id="WP_207562350.1">
    <property type="nucleotide sequence ID" value="NZ_CP046072.1"/>
</dbReference>
<keyword evidence="5" id="KW-1185">Reference proteome</keyword>
<evidence type="ECO:0000256" key="1">
    <source>
        <dbReference type="PROSITE-ProRule" id="PRU00285"/>
    </source>
</evidence>
<evidence type="ECO:0000256" key="2">
    <source>
        <dbReference type="RuleBase" id="RU003616"/>
    </source>
</evidence>
<dbReference type="KEGG" id="saqt:GJV85_02750"/>
<gene>
    <name evidence="4" type="ORF">GJV85_02750</name>
</gene>
<dbReference type="EMBL" id="CP046072">
    <property type="protein sequence ID" value="QSZ41078.1"/>
    <property type="molecule type" value="Genomic_DNA"/>
</dbReference>
<dbReference type="InterPro" id="IPR002068">
    <property type="entry name" value="A-crystallin/Hsp20_dom"/>
</dbReference>
<dbReference type="AlphaFoldDB" id="A0A975GCA2"/>